<keyword evidence="2" id="KW-1185">Reference proteome</keyword>
<evidence type="ECO:0000313" key="1">
    <source>
        <dbReference type="EMBL" id="GAA5796066.1"/>
    </source>
</evidence>
<reference evidence="1 2" key="1">
    <citation type="submission" date="2024-04" db="EMBL/GenBank/DDBJ databases">
        <title>genome sequences of Mucor flavus KT1a and Helicostylum pulchrum KT1b strains isolation_sourced from the surface of a dry-aged beef.</title>
        <authorList>
            <person name="Toyotome T."/>
            <person name="Hosono M."/>
            <person name="Torimaru M."/>
            <person name="Fukuda K."/>
            <person name="Mikami N."/>
        </authorList>
    </citation>
    <scope>NUCLEOTIDE SEQUENCE [LARGE SCALE GENOMIC DNA]</scope>
    <source>
        <strain evidence="1 2">KT1b</strain>
    </source>
</reference>
<proteinExistence type="predicted"/>
<organism evidence="1 2">
    <name type="scientific">Helicostylum pulchrum</name>
    <dbReference type="NCBI Taxonomy" id="562976"/>
    <lineage>
        <taxon>Eukaryota</taxon>
        <taxon>Fungi</taxon>
        <taxon>Fungi incertae sedis</taxon>
        <taxon>Mucoromycota</taxon>
        <taxon>Mucoromycotina</taxon>
        <taxon>Mucoromycetes</taxon>
        <taxon>Mucorales</taxon>
        <taxon>Mucorineae</taxon>
        <taxon>Mucoraceae</taxon>
        <taxon>Helicostylum</taxon>
    </lineage>
</organism>
<sequence>MSKSLPESLANILIKLKGKNDFQSIDRTFQEIRYDRRTQPAEYCDCQSSASSSNRNSQRGLGTNQRLIRQANGDCSDLTFKYLSSELGCVEIGLVDHEVNGTKDLQESKLKSPKMMRSFCKQMIEQYKIKADKIKTMSFIMNGSFITAQVMTFTKGSVGILFSSPRLKMPENISQVPALLPPILALVYNCTLVIKETAQLLKDESTHINLNPFTNSDYFFPDSFVEQMLVYF</sequence>
<dbReference type="Proteomes" id="UP001476247">
    <property type="component" value="Unassembled WGS sequence"/>
</dbReference>
<accession>A0ABP9XMN9</accession>
<name>A0ABP9XMN9_9FUNG</name>
<gene>
    <name evidence="1" type="ORF">HPULCUR_001435</name>
</gene>
<dbReference type="EMBL" id="BAABUJ010000005">
    <property type="protein sequence ID" value="GAA5796066.1"/>
    <property type="molecule type" value="Genomic_DNA"/>
</dbReference>
<comment type="caution">
    <text evidence="1">The sequence shown here is derived from an EMBL/GenBank/DDBJ whole genome shotgun (WGS) entry which is preliminary data.</text>
</comment>
<protein>
    <submittedName>
        <fullName evidence="1">Uncharacterized protein</fullName>
    </submittedName>
</protein>
<evidence type="ECO:0000313" key="2">
    <source>
        <dbReference type="Proteomes" id="UP001476247"/>
    </source>
</evidence>